<organism evidence="1 2">
    <name type="scientific">Mycobacterium uberis</name>
    <dbReference type="NCBI Taxonomy" id="2162698"/>
    <lineage>
        <taxon>Bacteria</taxon>
        <taxon>Bacillati</taxon>
        <taxon>Actinomycetota</taxon>
        <taxon>Actinomycetes</taxon>
        <taxon>Mycobacteriales</taxon>
        <taxon>Mycobacteriaceae</taxon>
        <taxon>Mycobacterium</taxon>
    </lineage>
</organism>
<sequence>MKKPVTIVHSAYHEFAESMRTDAICPPRSVSDKVSRRAALACVRSRSSFSLGAEDAANQQR</sequence>
<accession>A0A3E1HJW5</accession>
<dbReference type="EMBL" id="QAYL01000002">
    <property type="protein sequence ID" value="RFD26773.1"/>
    <property type="molecule type" value="Genomic_DNA"/>
</dbReference>
<keyword evidence="2" id="KW-1185">Reference proteome</keyword>
<comment type="caution">
    <text evidence="1">The sequence shown here is derived from an EMBL/GenBank/DDBJ whole genome shotgun (WGS) entry which is preliminary data.</text>
</comment>
<reference evidence="1 2" key="1">
    <citation type="submission" date="2018-07" db="EMBL/GenBank/DDBJ databases">
        <title>Whole genome sequence of Mycobacterium uberis.</title>
        <authorList>
            <person name="Benjak A."/>
        </authorList>
    </citation>
    <scope>NUCLEOTIDE SEQUENCE [LARGE SCALE GENOMIC DNA]</scope>
    <source>
        <strain evidence="1 2">Jura</strain>
    </source>
</reference>
<dbReference type="AlphaFoldDB" id="A0A3E1HJW5"/>
<evidence type="ECO:0000313" key="1">
    <source>
        <dbReference type="EMBL" id="RFD26773.1"/>
    </source>
</evidence>
<gene>
    <name evidence="1" type="ORF">MUBE_02825</name>
</gene>
<dbReference type="Proteomes" id="UP000258522">
    <property type="component" value="Unassembled WGS sequence"/>
</dbReference>
<evidence type="ECO:0000313" key="2">
    <source>
        <dbReference type="Proteomes" id="UP000258522"/>
    </source>
</evidence>
<name>A0A3E1HJW5_9MYCO</name>
<protein>
    <submittedName>
        <fullName evidence="1">Uncharacterized protein</fullName>
    </submittedName>
</protein>
<proteinExistence type="predicted"/>